<dbReference type="GO" id="GO:0008444">
    <property type="term" value="F:CDP-diacylglycerol-glycerol-3-phosphate 3-phosphatidyltransferase activity"/>
    <property type="evidence" value="ECO:0007669"/>
    <property type="project" value="UniProtKB-UniRule"/>
</dbReference>
<proteinExistence type="inferred from homology"/>
<dbReference type="PIRSF" id="PIRSF000847">
    <property type="entry name" value="Phos_ph_gly_syn"/>
    <property type="match status" value="1"/>
</dbReference>
<keyword evidence="12" id="KW-0594">Phospholipid biosynthesis</keyword>
<reference evidence="18" key="1">
    <citation type="journal article" date="2020" name="mSystems">
        <title>Genome- and Community-Level Interaction Insights into Carbon Utilization and Element Cycling Functions of Hydrothermarchaeota in Hydrothermal Sediment.</title>
        <authorList>
            <person name="Zhou Z."/>
            <person name="Liu Y."/>
            <person name="Xu W."/>
            <person name="Pan J."/>
            <person name="Luo Z.H."/>
            <person name="Li M."/>
        </authorList>
    </citation>
    <scope>NUCLEOTIDE SEQUENCE [LARGE SCALE GENOMIC DNA]</scope>
    <source>
        <strain evidence="18">SpSt-503</strain>
    </source>
</reference>
<dbReference type="GO" id="GO:0046474">
    <property type="term" value="P:glycerophospholipid biosynthetic process"/>
    <property type="evidence" value="ECO:0007669"/>
    <property type="project" value="TreeGrafter"/>
</dbReference>
<keyword evidence="8 17" id="KW-0812">Transmembrane</keyword>
<evidence type="ECO:0000256" key="4">
    <source>
        <dbReference type="ARBA" id="ARBA00013170"/>
    </source>
</evidence>
<evidence type="ECO:0000256" key="13">
    <source>
        <dbReference type="ARBA" id="ARBA00023264"/>
    </source>
</evidence>
<accession>A0A7C3E554</accession>
<evidence type="ECO:0000256" key="16">
    <source>
        <dbReference type="RuleBase" id="RU003750"/>
    </source>
</evidence>
<dbReference type="EC" id="2.7.8.5" evidence="4 15"/>
<dbReference type="PANTHER" id="PTHR14269:SF11">
    <property type="entry name" value="CDP-DIACYLGLYCEROL--GLYCEROL-3-PHOSPHATE 3-PHOSPHATIDYLTRANSFERASE"/>
    <property type="match status" value="1"/>
</dbReference>
<evidence type="ECO:0000256" key="9">
    <source>
        <dbReference type="ARBA" id="ARBA00022989"/>
    </source>
</evidence>
<evidence type="ECO:0000256" key="6">
    <source>
        <dbReference type="ARBA" id="ARBA00022516"/>
    </source>
</evidence>
<dbReference type="Gene3D" id="1.20.120.1760">
    <property type="match status" value="1"/>
</dbReference>
<evidence type="ECO:0000256" key="7">
    <source>
        <dbReference type="ARBA" id="ARBA00022679"/>
    </source>
</evidence>
<evidence type="ECO:0000256" key="1">
    <source>
        <dbReference type="ARBA" id="ARBA00004141"/>
    </source>
</evidence>
<dbReference type="AlphaFoldDB" id="A0A7C3E554"/>
<feature type="transmembrane region" description="Helical" evidence="17">
    <location>
        <begin position="12"/>
        <end position="32"/>
    </location>
</feature>
<evidence type="ECO:0000256" key="3">
    <source>
        <dbReference type="ARBA" id="ARBA00010441"/>
    </source>
</evidence>
<gene>
    <name evidence="18" type="primary">pgsA</name>
    <name evidence="18" type="ORF">ENS59_07575</name>
</gene>
<protein>
    <recommendedName>
        <fullName evidence="5 15">CDP-diacylglycerol--glycerol-3-phosphate 3-phosphatidyltransferase</fullName>
        <ecNumber evidence="4 15">2.7.8.5</ecNumber>
    </recommendedName>
</protein>
<comment type="catalytic activity">
    <reaction evidence="14">
        <text>a CDP-1,2-diacyl-sn-glycerol + sn-glycerol 3-phosphate = a 1,2-diacyl-sn-glycero-3-phospho-(1'-sn-glycero-3'-phosphate) + CMP + H(+)</text>
        <dbReference type="Rhea" id="RHEA:12593"/>
        <dbReference type="ChEBI" id="CHEBI:15378"/>
        <dbReference type="ChEBI" id="CHEBI:57597"/>
        <dbReference type="ChEBI" id="CHEBI:58332"/>
        <dbReference type="ChEBI" id="CHEBI:60110"/>
        <dbReference type="ChEBI" id="CHEBI:60377"/>
        <dbReference type="EC" id="2.7.8.5"/>
    </reaction>
</comment>
<dbReference type="InterPro" id="IPR004570">
    <property type="entry name" value="Phosphatidylglycerol_P_synth"/>
</dbReference>
<evidence type="ECO:0000256" key="8">
    <source>
        <dbReference type="ARBA" id="ARBA00022692"/>
    </source>
</evidence>
<evidence type="ECO:0000256" key="11">
    <source>
        <dbReference type="ARBA" id="ARBA00023136"/>
    </source>
</evidence>
<organism evidence="18">
    <name type="scientific">Gracilinema caldarium</name>
    <dbReference type="NCBI Taxonomy" id="215591"/>
    <lineage>
        <taxon>Bacteria</taxon>
        <taxon>Pseudomonadati</taxon>
        <taxon>Spirochaetota</taxon>
        <taxon>Spirochaetia</taxon>
        <taxon>Spirochaetales</taxon>
        <taxon>Breznakiellaceae</taxon>
        <taxon>Gracilinema</taxon>
    </lineage>
</organism>
<evidence type="ECO:0000256" key="14">
    <source>
        <dbReference type="ARBA" id="ARBA00048586"/>
    </source>
</evidence>
<dbReference type="InterPro" id="IPR043130">
    <property type="entry name" value="CDP-OH_PTrfase_TM_dom"/>
</dbReference>
<dbReference type="NCBIfam" id="TIGR00560">
    <property type="entry name" value="pgsA"/>
    <property type="match status" value="1"/>
</dbReference>
<evidence type="ECO:0000256" key="5">
    <source>
        <dbReference type="ARBA" id="ARBA00014944"/>
    </source>
</evidence>
<keyword evidence="7 16" id="KW-0808">Transferase</keyword>
<keyword evidence="11 17" id="KW-0472">Membrane</keyword>
<feature type="transmembrane region" description="Helical" evidence="17">
    <location>
        <begin position="157"/>
        <end position="181"/>
    </location>
</feature>
<dbReference type="GO" id="GO:0016020">
    <property type="term" value="C:membrane"/>
    <property type="evidence" value="ECO:0007669"/>
    <property type="project" value="UniProtKB-SubCell"/>
</dbReference>
<evidence type="ECO:0000313" key="18">
    <source>
        <dbReference type="EMBL" id="HFH29357.1"/>
    </source>
</evidence>
<comment type="caution">
    <text evidence="18">The sequence shown here is derived from an EMBL/GenBank/DDBJ whole genome shotgun (WGS) entry which is preliminary data.</text>
</comment>
<dbReference type="EMBL" id="DSVL01000235">
    <property type="protein sequence ID" value="HFH29357.1"/>
    <property type="molecule type" value="Genomic_DNA"/>
</dbReference>
<dbReference type="PANTHER" id="PTHR14269">
    <property type="entry name" value="CDP-DIACYLGLYCEROL--GLYCEROL-3-PHOSPHATE 3-PHOSPHATIDYLTRANSFERASE-RELATED"/>
    <property type="match status" value="1"/>
</dbReference>
<evidence type="ECO:0000256" key="2">
    <source>
        <dbReference type="ARBA" id="ARBA00005042"/>
    </source>
</evidence>
<evidence type="ECO:0000256" key="12">
    <source>
        <dbReference type="ARBA" id="ARBA00023209"/>
    </source>
</evidence>
<feature type="transmembrane region" description="Helical" evidence="17">
    <location>
        <begin position="78"/>
        <end position="100"/>
    </location>
</feature>
<dbReference type="InterPro" id="IPR000462">
    <property type="entry name" value="CDP-OH_P_trans"/>
</dbReference>
<name>A0A7C3E554_9SPIR</name>
<dbReference type="InterPro" id="IPR050324">
    <property type="entry name" value="CDP-alcohol_PTase-I"/>
</dbReference>
<sequence>MTSADKITSIRLILAPIFFIVYFLPLWFPALGSVWSVPVLWVIFIIAELTDLFDGLVARSRNEVSDFGKLFDPFSDTLVRITYFLCFVVDGILPAILLMIVLYREFGILFLRTLMMKLGIAMGARSGGKIKAVTYMIAGVLALIASSMQRLSFGDSLFTIVKVAAIVVFAISVIISLSSFADYYRVYKNAKNT</sequence>
<comment type="pathway">
    <text evidence="2">Phospholipid metabolism; phosphatidylglycerol biosynthesis; phosphatidylglycerol from CDP-diacylglycerol: step 1/2.</text>
</comment>
<feature type="transmembrane region" description="Helical" evidence="17">
    <location>
        <begin position="132"/>
        <end position="151"/>
    </location>
</feature>
<keyword evidence="6" id="KW-0444">Lipid biosynthesis</keyword>
<evidence type="ECO:0000256" key="10">
    <source>
        <dbReference type="ARBA" id="ARBA00023098"/>
    </source>
</evidence>
<keyword evidence="9 17" id="KW-1133">Transmembrane helix</keyword>
<evidence type="ECO:0000256" key="15">
    <source>
        <dbReference type="NCBIfam" id="TIGR00560"/>
    </source>
</evidence>
<dbReference type="Pfam" id="PF01066">
    <property type="entry name" value="CDP-OH_P_transf"/>
    <property type="match status" value="1"/>
</dbReference>
<keyword evidence="13" id="KW-1208">Phospholipid metabolism</keyword>
<keyword evidence="10" id="KW-0443">Lipid metabolism</keyword>
<evidence type="ECO:0000256" key="17">
    <source>
        <dbReference type="SAM" id="Phobius"/>
    </source>
</evidence>
<dbReference type="InterPro" id="IPR048254">
    <property type="entry name" value="CDP_ALCOHOL_P_TRANSF_CS"/>
</dbReference>
<dbReference type="PROSITE" id="PS00379">
    <property type="entry name" value="CDP_ALCOHOL_P_TRANSF"/>
    <property type="match status" value="1"/>
</dbReference>
<comment type="similarity">
    <text evidence="3 16">Belongs to the CDP-alcohol phosphatidyltransferase class-I family.</text>
</comment>
<comment type="subcellular location">
    <subcellularLocation>
        <location evidence="1">Membrane</location>
        <topology evidence="1">Multi-pass membrane protein</topology>
    </subcellularLocation>
</comment>